<evidence type="ECO:0000313" key="2">
    <source>
        <dbReference type="EMBL" id="KKA24489.1"/>
    </source>
</evidence>
<dbReference type="RefSeq" id="XP_013331101.1">
    <property type="nucleotide sequence ID" value="XM_013475647.1"/>
</dbReference>
<keyword evidence="1" id="KW-0732">Signal</keyword>
<evidence type="ECO:0000256" key="1">
    <source>
        <dbReference type="SAM" id="SignalP"/>
    </source>
</evidence>
<dbReference type="Proteomes" id="UP000053958">
    <property type="component" value="Unassembled WGS sequence"/>
</dbReference>
<dbReference type="Pfam" id="PF06687">
    <property type="entry name" value="SUR7"/>
    <property type="match status" value="1"/>
</dbReference>
<comment type="caution">
    <text evidence="2">The sequence shown here is derived from an EMBL/GenBank/DDBJ whole genome shotgun (WGS) entry which is preliminary data.</text>
</comment>
<dbReference type="PANTHER" id="PTHR28019">
    <property type="entry name" value="CELL MEMBRANE PROTEIN YLR413W-RELATED"/>
    <property type="match status" value="1"/>
</dbReference>
<accession>A0A0F4Z1V4</accession>
<dbReference type="GO" id="GO:0031505">
    <property type="term" value="P:fungal-type cell wall organization"/>
    <property type="evidence" value="ECO:0007669"/>
    <property type="project" value="TreeGrafter"/>
</dbReference>
<organism evidence="2 3">
    <name type="scientific">Rasamsonia emersonii (strain ATCC 16479 / CBS 393.64 / IMI 116815)</name>
    <dbReference type="NCBI Taxonomy" id="1408163"/>
    <lineage>
        <taxon>Eukaryota</taxon>
        <taxon>Fungi</taxon>
        <taxon>Dikarya</taxon>
        <taxon>Ascomycota</taxon>
        <taxon>Pezizomycotina</taxon>
        <taxon>Eurotiomycetes</taxon>
        <taxon>Eurotiomycetidae</taxon>
        <taxon>Eurotiales</taxon>
        <taxon>Trichocomaceae</taxon>
        <taxon>Rasamsonia</taxon>
    </lineage>
</organism>
<dbReference type="GO" id="GO:0051285">
    <property type="term" value="C:cell cortex of cell tip"/>
    <property type="evidence" value="ECO:0007669"/>
    <property type="project" value="TreeGrafter"/>
</dbReference>
<dbReference type="GeneID" id="25313869"/>
<reference evidence="2 3" key="1">
    <citation type="submission" date="2015-04" db="EMBL/GenBank/DDBJ databases">
        <authorList>
            <person name="Heijne W.H."/>
            <person name="Fedorova N.D."/>
            <person name="Nierman W.C."/>
            <person name="Vollebregt A.W."/>
            <person name="Zhao Z."/>
            <person name="Wu L."/>
            <person name="Kumar M."/>
            <person name="Stam H."/>
            <person name="van den Berg M.A."/>
            <person name="Pel H.J."/>
        </authorList>
    </citation>
    <scope>NUCLEOTIDE SEQUENCE [LARGE SCALE GENOMIC DNA]</scope>
    <source>
        <strain evidence="2 3">CBS 393.64</strain>
    </source>
</reference>
<dbReference type="InterPro" id="IPR009571">
    <property type="entry name" value="SUR7/Rim9-like_fungi"/>
</dbReference>
<feature type="signal peptide" evidence="1">
    <location>
        <begin position="1"/>
        <end position="27"/>
    </location>
</feature>
<sequence>MTMRSGFGDRTSVPSFLFSGFLDVVILCTVLIGDREETEDTAEGSRHHVSRTWSIIEGLRLDILHPHYAVPVRGLAEEFPSGCQRYDKIAQSKLNTSASQPTAAIKAAKSSSASDLGLRDMYSVYVLAYCEGYFVDNHRNVTSCSDRSAVFAFNPANVLSNELKAGFNVSDINWPDTITDDFSVMETTTKAMSVLYIMGAGATGITLLMEILRTSAGGETIYDGTPLLHGPQLCLPRSLLLGGVRDRRPIRRPD</sequence>
<dbReference type="GO" id="GO:0005886">
    <property type="term" value="C:plasma membrane"/>
    <property type="evidence" value="ECO:0007669"/>
    <property type="project" value="InterPro"/>
</dbReference>
<gene>
    <name evidence="2" type="ORF">T310_1518</name>
</gene>
<dbReference type="AlphaFoldDB" id="A0A0F4Z1V4"/>
<dbReference type="OrthoDB" id="4159154at2759"/>
<keyword evidence="3" id="KW-1185">Reference proteome</keyword>
<proteinExistence type="predicted"/>
<name>A0A0F4Z1V4_RASE3</name>
<evidence type="ECO:0000313" key="3">
    <source>
        <dbReference type="Proteomes" id="UP000053958"/>
    </source>
</evidence>
<dbReference type="EMBL" id="LASV01000061">
    <property type="protein sequence ID" value="KKA24489.1"/>
    <property type="molecule type" value="Genomic_DNA"/>
</dbReference>
<dbReference type="PANTHER" id="PTHR28019:SF7">
    <property type="entry name" value="SUR7 PROTEIN"/>
    <property type="match status" value="1"/>
</dbReference>
<dbReference type="InterPro" id="IPR052413">
    <property type="entry name" value="SUR7_domain"/>
</dbReference>
<protein>
    <submittedName>
        <fullName evidence="2">Uncharacterized protein</fullName>
    </submittedName>
</protein>
<feature type="chain" id="PRO_5002482138" evidence="1">
    <location>
        <begin position="28"/>
        <end position="254"/>
    </location>
</feature>